<accession>A0A086T0R2</accession>
<dbReference type="HOGENOM" id="CLU_2621461_0_0_1"/>
<evidence type="ECO:0000313" key="3">
    <source>
        <dbReference type="Proteomes" id="UP000029964"/>
    </source>
</evidence>
<dbReference type="EMBL" id="JPKY01000081">
    <property type="protein sequence ID" value="KFH42944.1"/>
    <property type="molecule type" value="Genomic_DNA"/>
</dbReference>
<protein>
    <submittedName>
        <fullName evidence="2">Uncharacterized protein</fullName>
    </submittedName>
</protein>
<gene>
    <name evidence="2" type="ORF">ACRE_063120</name>
</gene>
<evidence type="ECO:0000313" key="2">
    <source>
        <dbReference type="EMBL" id="KFH42944.1"/>
    </source>
</evidence>
<keyword evidence="3" id="KW-1185">Reference proteome</keyword>
<comment type="caution">
    <text evidence="2">The sequence shown here is derived from an EMBL/GenBank/DDBJ whole genome shotgun (WGS) entry which is preliminary data.</text>
</comment>
<sequence length="78" mass="7880">MNEIDGGSRPSPRGNTCGAGGEPWTGQPSIAAKPIKEPSRAVAAMCRSFPSPSILPPSSPNDASAASAVTFQGIRDAV</sequence>
<proteinExistence type="predicted"/>
<feature type="region of interest" description="Disordered" evidence="1">
    <location>
        <begin position="1"/>
        <end position="37"/>
    </location>
</feature>
<name>A0A086T0R2_HAPC1</name>
<dbReference type="AlphaFoldDB" id="A0A086T0R2"/>
<reference evidence="3" key="1">
    <citation type="journal article" date="2014" name="Genome Announc.">
        <title>Genome sequence and annotation of Acremonium chrysogenum, producer of the beta-lactam antibiotic cephalosporin C.</title>
        <authorList>
            <person name="Terfehr D."/>
            <person name="Dahlmann T.A."/>
            <person name="Specht T."/>
            <person name="Zadra I."/>
            <person name="Kuernsteiner H."/>
            <person name="Kueck U."/>
        </authorList>
    </citation>
    <scope>NUCLEOTIDE SEQUENCE [LARGE SCALE GENOMIC DNA]</scope>
    <source>
        <strain evidence="3">ATCC 11550 / CBS 779.69 / DSM 880 / IAM 14645 / JCM 23072 / IMI 49137</strain>
    </source>
</reference>
<evidence type="ECO:0000256" key="1">
    <source>
        <dbReference type="SAM" id="MobiDB-lite"/>
    </source>
</evidence>
<dbReference type="Proteomes" id="UP000029964">
    <property type="component" value="Unassembled WGS sequence"/>
</dbReference>
<organism evidence="2 3">
    <name type="scientific">Hapsidospora chrysogenum (strain ATCC 11550 / CBS 779.69 / DSM 880 / IAM 14645 / JCM 23072 / IMI 49137)</name>
    <name type="common">Acremonium chrysogenum</name>
    <dbReference type="NCBI Taxonomy" id="857340"/>
    <lineage>
        <taxon>Eukaryota</taxon>
        <taxon>Fungi</taxon>
        <taxon>Dikarya</taxon>
        <taxon>Ascomycota</taxon>
        <taxon>Pezizomycotina</taxon>
        <taxon>Sordariomycetes</taxon>
        <taxon>Hypocreomycetidae</taxon>
        <taxon>Hypocreales</taxon>
        <taxon>Bionectriaceae</taxon>
        <taxon>Hapsidospora</taxon>
    </lineage>
</organism>